<feature type="compositionally biased region" description="Polar residues" evidence="1">
    <location>
        <begin position="369"/>
        <end position="386"/>
    </location>
</feature>
<evidence type="ECO:0000259" key="2">
    <source>
        <dbReference type="PROSITE" id="PS50097"/>
    </source>
</evidence>
<feature type="compositionally biased region" description="Polar residues" evidence="1">
    <location>
        <begin position="869"/>
        <end position="881"/>
    </location>
</feature>
<dbReference type="EMBL" id="BMAT01000578">
    <property type="protein sequence ID" value="GFR68809.1"/>
    <property type="molecule type" value="Genomic_DNA"/>
</dbReference>
<organism evidence="3 4">
    <name type="scientific">Elysia marginata</name>
    <dbReference type="NCBI Taxonomy" id="1093978"/>
    <lineage>
        <taxon>Eukaryota</taxon>
        <taxon>Metazoa</taxon>
        <taxon>Spiralia</taxon>
        <taxon>Lophotrochozoa</taxon>
        <taxon>Mollusca</taxon>
        <taxon>Gastropoda</taxon>
        <taxon>Heterobranchia</taxon>
        <taxon>Euthyneura</taxon>
        <taxon>Panpulmonata</taxon>
        <taxon>Sacoglossa</taxon>
        <taxon>Placobranchoidea</taxon>
        <taxon>Plakobranchidae</taxon>
        <taxon>Elysia</taxon>
    </lineage>
</organism>
<feature type="compositionally biased region" description="Polar residues" evidence="1">
    <location>
        <begin position="452"/>
        <end position="462"/>
    </location>
</feature>
<protein>
    <submittedName>
        <fullName evidence="3">Zinc finger and BTB domain-containing protein 40</fullName>
    </submittedName>
</protein>
<feature type="compositionally biased region" description="Low complexity" evidence="1">
    <location>
        <begin position="1397"/>
        <end position="1408"/>
    </location>
</feature>
<gene>
    <name evidence="3" type="ORF">ElyMa_000286300</name>
</gene>
<feature type="compositionally biased region" description="Basic and acidic residues" evidence="1">
    <location>
        <begin position="1448"/>
        <end position="1464"/>
    </location>
</feature>
<dbReference type="InterPro" id="IPR011333">
    <property type="entry name" value="SKP1/BTB/POZ_sf"/>
</dbReference>
<feature type="region of interest" description="Disordered" evidence="1">
    <location>
        <begin position="103"/>
        <end position="123"/>
    </location>
</feature>
<feature type="compositionally biased region" description="Low complexity" evidence="1">
    <location>
        <begin position="1273"/>
        <end position="1288"/>
    </location>
</feature>
<feature type="region of interest" description="Disordered" evidence="1">
    <location>
        <begin position="1"/>
        <end position="53"/>
    </location>
</feature>
<feature type="domain" description="BTB" evidence="2">
    <location>
        <begin position="1090"/>
        <end position="1157"/>
    </location>
</feature>
<dbReference type="PANTHER" id="PTHR45632">
    <property type="entry name" value="LD33804P"/>
    <property type="match status" value="1"/>
</dbReference>
<feature type="region of interest" description="Disordered" evidence="1">
    <location>
        <begin position="608"/>
        <end position="678"/>
    </location>
</feature>
<feature type="region of interest" description="Disordered" evidence="1">
    <location>
        <begin position="1397"/>
        <end position="1484"/>
    </location>
</feature>
<accession>A0AAV4F6W3</accession>
<dbReference type="PROSITE" id="PS50097">
    <property type="entry name" value="BTB"/>
    <property type="match status" value="1"/>
</dbReference>
<proteinExistence type="predicted"/>
<feature type="compositionally biased region" description="Low complexity" evidence="1">
    <location>
        <begin position="662"/>
        <end position="678"/>
    </location>
</feature>
<feature type="region of interest" description="Disordered" evidence="1">
    <location>
        <begin position="1254"/>
        <end position="1288"/>
    </location>
</feature>
<dbReference type="SMART" id="SM00225">
    <property type="entry name" value="BTB"/>
    <property type="match status" value="1"/>
</dbReference>
<feature type="region of interest" description="Disordered" evidence="1">
    <location>
        <begin position="576"/>
        <end position="596"/>
    </location>
</feature>
<name>A0AAV4F6W3_9GAST</name>
<dbReference type="InterPro" id="IPR000210">
    <property type="entry name" value="BTB/POZ_dom"/>
</dbReference>
<feature type="compositionally biased region" description="Low complexity" evidence="1">
    <location>
        <begin position="438"/>
        <end position="448"/>
    </location>
</feature>
<dbReference type="Gene3D" id="3.30.710.10">
    <property type="entry name" value="Potassium Channel Kv1.1, Chain A"/>
    <property type="match status" value="1"/>
</dbReference>
<keyword evidence="4" id="KW-1185">Reference proteome</keyword>
<dbReference type="Proteomes" id="UP000762676">
    <property type="component" value="Unassembled WGS sequence"/>
</dbReference>
<sequence length="1484" mass="160716">MSGLEGSVHKPAGLHQDPSIHSAVSVDGSAGNNGYHSQQQQQQRGMVGHEEGDSQPIHFVYDKDSVPAAASRDANAAWQMYSDQMAQAMAATGNPNMDYGMTEEGNTTTATSSSSTTKTTTTTVAPTDRLSAMAMWRSTTLPDPLPTPHYSDSVTRARESGNTMSARPKIIRETTQFFLALKLWWTAPDYERIAELVLKNFPALVSLQAIKKDLGTCARNMRRRLPAAKYKPSSSQAQKAAWSSSGGANNAAAGCGSGMETTQGLDAGGSGVQSSPAEYMKALMAAQGMNLSELGMSQRNLGELAVLAGIKQRIEQHPTEVSDLERQYLAQCTTEERQALLTSGAFGNDSTAMAALSAFYGQLGVDISSGSKRSQDYPPSSTSAVGVSSGMPDGGLGELLVVPNKRQRRISQAEVEKRLREAELNHVNQQGQHHLHHFQQLQQQQQHLENVPKSSHQGTVAVNITDKHLVKREPTSPTGVEGLKNRQQQHNHHHLQSQHHNQHHQHQQLTVPSPVNMSNFAVSTANGMGMAPMSSSSSASSAHDQAYWDSQTATNMALMGLATSVAPLMATQAHSQAQVQHLSGHPHQGLTSSHNASHEVPMNLTYHEADKTDSPSSQSSHPHHRQLDRSPSVQDPLPDTAGLAAQVEVTTSAVKSPRRRASSSPRSGSQQGDSSLSQRDQVWFPHGQGFKKENQEVVCLPEPLPIPVYSQKIAAAREEGTSMRHRSEIIRETARFFLGLKYWWSSADYTRISELVVQHFPDLKDDSTGDGMNNYRRIQRDLSMCARNLRRSKKPRKMRELSSSDLANSMIVPGEDNEQHHQGPVGETINKKRPSRPKGTLYGAAAERKAKRQAGASAARSKKAKLHQATGQNSSLDATGSAVATSVVGSDGTAVGVTEDMTAAAALMQQQFMQQTPAASSVSSGYIAQHPSAHLLPTAHLMPSLHTHPALHGQHMQQMNTPLLQQEGANINVEEAHTAKRLVKEEPAGSDALDHTHSGIKANMVTPMQRQLSPTLGLEADGQSSAAVAELARQRVLRDMEAGVISREDADKLGQAQVQPASTLKVYVDPDHGSDLQERFSILWRKGKFFDASLGVANKKLHVHKLVLLAMSPYLQETFKNADPRSQLEVNLPSDTTYETAKAFLKYIYEGVLEVDTSSVRSLHKIATMLQMNKLAQYCQNFAQQLQEEAEQALQRLGETQMTSDLQRATRYATEEHLHFKAGYLAEAQQAEAAATQPHFLHQDALAQHRALVAASSPTPSSHQHQQHHHHQQQNAASSELLLSSGGPASAQDLATQHLIQAALVRNQAGSPSSTTVAASSSLYQQQEALSAVGGGVPVSDTNSALLQRLTSPALAAYWQAHTLTELMSRGGVTSDPSNQTSASELAAIAAAAAATTSSSSLPLSTSSEDQRHLGKGGGRGSGIHAPHHHHHHQQAHHHHHQQQQHQQHKESQQWAQHADDPSHHHGSMLPETCLPGELSRGNS</sequence>
<evidence type="ECO:0000313" key="3">
    <source>
        <dbReference type="EMBL" id="GFR68809.1"/>
    </source>
</evidence>
<feature type="region of interest" description="Disordered" evidence="1">
    <location>
        <begin position="369"/>
        <end position="390"/>
    </location>
</feature>
<evidence type="ECO:0000256" key="1">
    <source>
        <dbReference type="SAM" id="MobiDB-lite"/>
    </source>
</evidence>
<reference evidence="3 4" key="1">
    <citation type="journal article" date="2021" name="Elife">
        <title>Chloroplast acquisition without the gene transfer in kleptoplastic sea slugs, Plakobranchus ocellatus.</title>
        <authorList>
            <person name="Maeda T."/>
            <person name="Takahashi S."/>
            <person name="Yoshida T."/>
            <person name="Shimamura S."/>
            <person name="Takaki Y."/>
            <person name="Nagai Y."/>
            <person name="Toyoda A."/>
            <person name="Suzuki Y."/>
            <person name="Arimoto A."/>
            <person name="Ishii H."/>
            <person name="Satoh N."/>
            <person name="Nishiyama T."/>
            <person name="Hasebe M."/>
            <person name="Maruyama T."/>
            <person name="Minagawa J."/>
            <person name="Obokata J."/>
            <person name="Shigenobu S."/>
        </authorList>
    </citation>
    <scope>NUCLEOTIDE SEQUENCE [LARGE SCALE GENOMIC DNA]</scope>
</reference>
<feature type="compositionally biased region" description="Basic residues" evidence="1">
    <location>
        <begin position="1426"/>
        <end position="1443"/>
    </location>
</feature>
<feature type="region of interest" description="Disordered" evidence="1">
    <location>
        <begin position="787"/>
        <end position="881"/>
    </location>
</feature>
<feature type="compositionally biased region" description="Basic and acidic residues" evidence="1">
    <location>
        <begin position="465"/>
        <end position="474"/>
    </location>
</feature>
<comment type="caution">
    <text evidence="3">The sequence shown here is derived from an EMBL/GenBank/DDBJ whole genome shotgun (WGS) entry which is preliminary data.</text>
</comment>
<dbReference type="SUPFAM" id="SSF54695">
    <property type="entry name" value="POZ domain"/>
    <property type="match status" value="1"/>
</dbReference>
<dbReference type="Pfam" id="PF00651">
    <property type="entry name" value="BTB"/>
    <property type="match status" value="1"/>
</dbReference>
<evidence type="ECO:0000313" key="4">
    <source>
        <dbReference type="Proteomes" id="UP000762676"/>
    </source>
</evidence>
<feature type="compositionally biased region" description="Low complexity" evidence="1">
    <location>
        <begin position="107"/>
        <end position="123"/>
    </location>
</feature>
<feature type="compositionally biased region" description="Basic residues" evidence="1">
    <location>
        <begin position="487"/>
        <end position="506"/>
    </location>
</feature>
<feature type="region of interest" description="Disordered" evidence="1">
    <location>
        <begin position="429"/>
        <end position="509"/>
    </location>
</feature>
<feature type="compositionally biased region" description="Basic residues" evidence="1">
    <location>
        <begin position="788"/>
        <end position="797"/>
    </location>
</feature>